<name>A0ABW4NGA4_9SPHN</name>
<sequence>MEHVDIVTLGLLLLVACFVAIVTRRVGLPYTIGLVVAGIALSLAGYRSGLVLTPDLVFTVLLPPLVFDAALHLKWQRFRERGSLVLSLAFVGTLLSAMLVASGMHWLVGWSWQASLLFGSLIAATDPVAIIAMMKEQDADPRLRFTLEAESLLNDGAAAVLFGLCAAAVAGAPTDAVTVAQSFGLTVFGGITCGLAVAWGLLLVAGRSDDHLVELTLTVLAAYGSFLIAEELHVSGVLATMAAGMLVGNYGRGRLLTERGGDALIRFWEFAAFLANSVIFLLIGSREAEQPLVAFLFPAAVATLLVLAGRAAAIYPIAALFGRTRQAIDGMTQHILFWGGLRGALGLALALAVPAALPERDALVSVAFAVVAFSLFVQGGTMPWLLRRARRNPDAPEIRG</sequence>
<reference evidence="15" key="1">
    <citation type="journal article" date="2019" name="Int. J. Syst. Evol. Microbiol.">
        <title>The Global Catalogue of Microorganisms (GCM) 10K type strain sequencing project: providing services to taxonomists for standard genome sequencing and annotation.</title>
        <authorList>
            <consortium name="The Broad Institute Genomics Platform"/>
            <consortium name="The Broad Institute Genome Sequencing Center for Infectious Disease"/>
            <person name="Wu L."/>
            <person name="Ma J."/>
        </authorList>
    </citation>
    <scope>NUCLEOTIDE SEQUENCE [LARGE SCALE GENOMIC DNA]</scope>
    <source>
        <strain evidence="15">Q85</strain>
    </source>
</reference>
<evidence type="ECO:0000256" key="1">
    <source>
        <dbReference type="ARBA" id="ARBA00004651"/>
    </source>
</evidence>
<dbReference type="PRINTS" id="PR01084">
    <property type="entry name" value="NAHEXCHNGR"/>
</dbReference>
<evidence type="ECO:0000313" key="14">
    <source>
        <dbReference type="EMBL" id="MFD1788564.1"/>
    </source>
</evidence>
<gene>
    <name evidence="14" type="ORF">ACFSC3_13415</name>
</gene>
<keyword evidence="9" id="KW-0406">Ion transport</keyword>
<feature type="transmembrane region" description="Helical" evidence="12">
    <location>
        <begin position="183"/>
        <end position="205"/>
    </location>
</feature>
<dbReference type="PANTHER" id="PTHR10110:SF195">
    <property type="entry name" value="NA(+)_H(+) ANTIPORTER NHAS2"/>
    <property type="match status" value="1"/>
</dbReference>
<feature type="transmembrane region" description="Helical" evidence="12">
    <location>
        <begin position="56"/>
        <end position="73"/>
    </location>
</feature>
<keyword evidence="3" id="KW-0813">Transport</keyword>
<dbReference type="EMBL" id="JBHUFC010000005">
    <property type="protein sequence ID" value="MFD1788564.1"/>
    <property type="molecule type" value="Genomic_DNA"/>
</dbReference>
<keyword evidence="7 12" id="KW-1133">Transmembrane helix</keyword>
<feature type="transmembrane region" description="Helical" evidence="12">
    <location>
        <begin position="212"/>
        <end position="228"/>
    </location>
</feature>
<feature type="transmembrane region" description="Helical" evidence="12">
    <location>
        <begin position="234"/>
        <end position="251"/>
    </location>
</feature>
<comment type="subcellular location">
    <subcellularLocation>
        <location evidence="1">Cell membrane</location>
        <topology evidence="1">Multi-pass membrane protein</topology>
    </subcellularLocation>
</comment>
<feature type="transmembrane region" description="Helical" evidence="12">
    <location>
        <begin position="363"/>
        <end position="386"/>
    </location>
</feature>
<dbReference type="Proteomes" id="UP001597283">
    <property type="component" value="Unassembled WGS sequence"/>
</dbReference>
<keyword evidence="10 12" id="KW-0472">Membrane</keyword>
<feature type="transmembrane region" description="Helical" evidence="12">
    <location>
        <begin position="263"/>
        <end position="283"/>
    </location>
</feature>
<evidence type="ECO:0000256" key="5">
    <source>
        <dbReference type="ARBA" id="ARBA00022475"/>
    </source>
</evidence>
<dbReference type="InterPro" id="IPR004709">
    <property type="entry name" value="NaH_exchanger"/>
</dbReference>
<evidence type="ECO:0000256" key="3">
    <source>
        <dbReference type="ARBA" id="ARBA00022448"/>
    </source>
</evidence>
<evidence type="ECO:0000313" key="15">
    <source>
        <dbReference type="Proteomes" id="UP001597283"/>
    </source>
</evidence>
<dbReference type="InterPro" id="IPR006153">
    <property type="entry name" value="Cation/H_exchanger_TM"/>
</dbReference>
<evidence type="ECO:0000256" key="9">
    <source>
        <dbReference type="ARBA" id="ARBA00023065"/>
    </source>
</evidence>
<feature type="transmembrane region" description="Helical" evidence="12">
    <location>
        <begin position="114"/>
        <end position="132"/>
    </location>
</feature>
<keyword evidence="15" id="KW-1185">Reference proteome</keyword>
<keyword evidence="5" id="KW-1003">Cell membrane</keyword>
<keyword evidence="11" id="KW-0739">Sodium transport</keyword>
<dbReference type="Gene3D" id="6.10.140.1330">
    <property type="match status" value="1"/>
</dbReference>
<accession>A0ABW4NGA4</accession>
<dbReference type="InterPro" id="IPR018422">
    <property type="entry name" value="Cation/H_exchanger_CPA1"/>
</dbReference>
<comment type="caution">
    <text evidence="14">The sequence shown here is derived from an EMBL/GenBank/DDBJ whole genome shotgun (WGS) entry which is preliminary data.</text>
</comment>
<comment type="similarity">
    <text evidence="2">Belongs to the monovalent cation:proton antiporter 1 (CPA1) transporter (TC 2.A.36) family.</text>
</comment>
<evidence type="ECO:0000256" key="12">
    <source>
        <dbReference type="SAM" id="Phobius"/>
    </source>
</evidence>
<keyword evidence="6 12" id="KW-0812">Transmembrane</keyword>
<evidence type="ECO:0000259" key="13">
    <source>
        <dbReference type="Pfam" id="PF00999"/>
    </source>
</evidence>
<evidence type="ECO:0000256" key="10">
    <source>
        <dbReference type="ARBA" id="ARBA00023136"/>
    </source>
</evidence>
<proteinExistence type="inferred from homology"/>
<feature type="transmembrane region" description="Helical" evidence="12">
    <location>
        <begin position="295"/>
        <end position="323"/>
    </location>
</feature>
<organism evidence="14 15">
    <name type="scientific">Sphingomonas floccifaciens</name>
    <dbReference type="NCBI Taxonomy" id="1844115"/>
    <lineage>
        <taxon>Bacteria</taxon>
        <taxon>Pseudomonadati</taxon>
        <taxon>Pseudomonadota</taxon>
        <taxon>Alphaproteobacteria</taxon>
        <taxon>Sphingomonadales</taxon>
        <taxon>Sphingomonadaceae</taxon>
        <taxon>Sphingomonas</taxon>
    </lineage>
</organism>
<keyword evidence="8" id="KW-0915">Sodium</keyword>
<evidence type="ECO:0000256" key="6">
    <source>
        <dbReference type="ARBA" id="ARBA00022692"/>
    </source>
</evidence>
<evidence type="ECO:0000256" key="8">
    <source>
        <dbReference type="ARBA" id="ARBA00023053"/>
    </source>
</evidence>
<feature type="transmembrane region" description="Helical" evidence="12">
    <location>
        <begin position="30"/>
        <end position="50"/>
    </location>
</feature>
<protein>
    <submittedName>
        <fullName evidence="14">Cation:proton antiporter</fullName>
    </submittedName>
</protein>
<evidence type="ECO:0000256" key="4">
    <source>
        <dbReference type="ARBA" id="ARBA00022449"/>
    </source>
</evidence>
<feature type="transmembrane region" description="Helical" evidence="12">
    <location>
        <begin position="85"/>
        <end position="108"/>
    </location>
</feature>
<evidence type="ECO:0000256" key="11">
    <source>
        <dbReference type="ARBA" id="ARBA00023201"/>
    </source>
</evidence>
<evidence type="ECO:0000256" key="7">
    <source>
        <dbReference type="ARBA" id="ARBA00022989"/>
    </source>
</evidence>
<feature type="transmembrane region" description="Helical" evidence="12">
    <location>
        <begin position="6"/>
        <end position="23"/>
    </location>
</feature>
<dbReference type="PANTHER" id="PTHR10110">
    <property type="entry name" value="SODIUM/HYDROGEN EXCHANGER"/>
    <property type="match status" value="1"/>
</dbReference>
<keyword evidence="4" id="KW-0050">Antiport</keyword>
<feature type="domain" description="Cation/H+ exchanger transmembrane" evidence="13">
    <location>
        <begin position="14"/>
        <end position="387"/>
    </location>
</feature>
<evidence type="ECO:0000256" key="2">
    <source>
        <dbReference type="ARBA" id="ARBA00007367"/>
    </source>
</evidence>
<dbReference type="Pfam" id="PF00999">
    <property type="entry name" value="Na_H_Exchanger"/>
    <property type="match status" value="1"/>
</dbReference>
<dbReference type="RefSeq" id="WP_380940953.1">
    <property type="nucleotide sequence ID" value="NZ_JBHUFC010000005.1"/>
</dbReference>
<feature type="transmembrane region" description="Helical" evidence="12">
    <location>
        <begin position="335"/>
        <end position="357"/>
    </location>
</feature>
<feature type="transmembrane region" description="Helical" evidence="12">
    <location>
        <begin position="152"/>
        <end position="171"/>
    </location>
</feature>